<dbReference type="SMART" id="SM01035">
    <property type="entry name" value="BOP1NT"/>
    <property type="match status" value="1"/>
</dbReference>
<dbReference type="FunFam" id="2.130.10.10:FF:000061">
    <property type="entry name" value="Ribosome biogenesis protein BOP1 homolog"/>
    <property type="match status" value="1"/>
</dbReference>
<dbReference type="HAMAP" id="MF_03027">
    <property type="entry name" value="BOP1"/>
    <property type="match status" value="1"/>
</dbReference>
<evidence type="ECO:0000259" key="9">
    <source>
        <dbReference type="SMART" id="SM01035"/>
    </source>
</evidence>
<dbReference type="STRING" id="1160509.A0A3N4HU61"/>
<dbReference type="GO" id="GO:0070545">
    <property type="term" value="C:PeBoW complex"/>
    <property type="evidence" value="ECO:0007669"/>
    <property type="project" value="TreeGrafter"/>
</dbReference>
<gene>
    <name evidence="6" type="primary">ERB1</name>
    <name evidence="10" type="ORF">BJ508DRAFT_214558</name>
</gene>
<proteinExistence type="inferred from homology"/>
<dbReference type="InterPro" id="IPR019775">
    <property type="entry name" value="WD40_repeat_CS"/>
</dbReference>
<evidence type="ECO:0000256" key="2">
    <source>
        <dbReference type="ARBA" id="ARBA00022552"/>
    </source>
</evidence>
<comment type="subcellular location">
    <subcellularLocation>
        <location evidence="6">Nucleus</location>
        <location evidence="6">Nucleolus</location>
    </subcellularLocation>
    <subcellularLocation>
        <location evidence="6">Nucleus</location>
        <location evidence="6">Nucleoplasm</location>
    </subcellularLocation>
</comment>
<dbReference type="InterPro" id="IPR036322">
    <property type="entry name" value="WD40_repeat_dom_sf"/>
</dbReference>
<dbReference type="Proteomes" id="UP000275078">
    <property type="component" value="Unassembled WGS sequence"/>
</dbReference>
<evidence type="ECO:0000256" key="1">
    <source>
        <dbReference type="ARBA" id="ARBA00022517"/>
    </source>
</evidence>
<comment type="similarity">
    <text evidence="6">Belongs to the WD repeat BOP1/ERB1 family.</text>
</comment>
<dbReference type="InterPro" id="IPR012953">
    <property type="entry name" value="BOP1_N_dom"/>
</dbReference>
<dbReference type="GO" id="GO:0000466">
    <property type="term" value="P:maturation of 5.8S rRNA from tricistronic rRNA transcript (SSU-rRNA, 5.8S rRNA, LSU-rRNA)"/>
    <property type="evidence" value="ECO:0007669"/>
    <property type="project" value="UniProtKB-UniRule"/>
</dbReference>
<dbReference type="InterPro" id="IPR015943">
    <property type="entry name" value="WD40/YVTN_repeat-like_dom_sf"/>
</dbReference>
<dbReference type="PANTHER" id="PTHR17605:SF0">
    <property type="entry name" value="RIBOSOME BIOGENESIS PROTEIN BOP1"/>
    <property type="match status" value="1"/>
</dbReference>
<reference evidence="10 11" key="1">
    <citation type="journal article" date="2018" name="Nat. Ecol. Evol.">
        <title>Pezizomycetes genomes reveal the molecular basis of ectomycorrhizal truffle lifestyle.</title>
        <authorList>
            <person name="Murat C."/>
            <person name="Payen T."/>
            <person name="Noel B."/>
            <person name="Kuo A."/>
            <person name="Morin E."/>
            <person name="Chen J."/>
            <person name="Kohler A."/>
            <person name="Krizsan K."/>
            <person name="Balestrini R."/>
            <person name="Da Silva C."/>
            <person name="Montanini B."/>
            <person name="Hainaut M."/>
            <person name="Levati E."/>
            <person name="Barry K.W."/>
            <person name="Belfiori B."/>
            <person name="Cichocki N."/>
            <person name="Clum A."/>
            <person name="Dockter R.B."/>
            <person name="Fauchery L."/>
            <person name="Guy J."/>
            <person name="Iotti M."/>
            <person name="Le Tacon F."/>
            <person name="Lindquist E.A."/>
            <person name="Lipzen A."/>
            <person name="Malagnac F."/>
            <person name="Mello A."/>
            <person name="Molinier V."/>
            <person name="Miyauchi S."/>
            <person name="Poulain J."/>
            <person name="Riccioni C."/>
            <person name="Rubini A."/>
            <person name="Sitrit Y."/>
            <person name="Splivallo R."/>
            <person name="Traeger S."/>
            <person name="Wang M."/>
            <person name="Zifcakova L."/>
            <person name="Wipf D."/>
            <person name="Zambonelli A."/>
            <person name="Paolocci F."/>
            <person name="Nowrousian M."/>
            <person name="Ottonello S."/>
            <person name="Baldrian P."/>
            <person name="Spatafora J.W."/>
            <person name="Henrissat B."/>
            <person name="Nagy L.G."/>
            <person name="Aury J.M."/>
            <person name="Wincker P."/>
            <person name="Grigoriev I.V."/>
            <person name="Bonfante P."/>
            <person name="Martin F.M."/>
        </authorList>
    </citation>
    <scope>NUCLEOTIDE SEQUENCE [LARGE SCALE GENOMIC DNA]</scope>
    <source>
        <strain evidence="10 11">RN42</strain>
    </source>
</reference>
<keyword evidence="4" id="KW-0677">Repeat</keyword>
<evidence type="ECO:0000256" key="7">
    <source>
        <dbReference type="PROSITE-ProRule" id="PRU00221"/>
    </source>
</evidence>
<comment type="subunit">
    <text evidence="6">Component of the NOP7 complex, composed of ERB1, NOP7 and YTM1. Within the NOP7 complex ERB1 appears to interact directly with NOP7 and YTM1. The NOP7 complex also associates with the 66S pre-ribosome.</text>
</comment>
<feature type="compositionally biased region" description="Polar residues" evidence="8">
    <location>
        <begin position="29"/>
        <end position="44"/>
    </location>
</feature>
<feature type="region of interest" description="Disordered" evidence="8">
    <location>
        <begin position="1"/>
        <end position="59"/>
    </location>
</feature>
<keyword evidence="1 6" id="KW-0690">Ribosome biogenesis</keyword>
<dbReference type="SMART" id="SM00320">
    <property type="entry name" value="WD40"/>
    <property type="match status" value="5"/>
</dbReference>
<evidence type="ECO:0000256" key="4">
    <source>
        <dbReference type="ARBA" id="ARBA00022737"/>
    </source>
</evidence>
<organism evidence="10 11">
    <name type="scientific">Ascobolus immersus RN42</name>
    <dbReference type="NCBI Taxonomy" id="1160509"/>
    <lineage>
        <taxon>Eukaryota</taxon>
        <taxon>Fungi</taxon>
        <taxon>Dikarya</taxon>
        <taxon>Ascomycota</taxon>
        <taxon>Pezizomycotina</taxon>
        <taxon>Pezizomycetes</taxon>
        <taxon>Pezizales</taxon>
        <taxon>Ascobolaceae</taxon>
        <taxon>Ascobolus</taxon>
    </lineage>
</organism>
<dbReference type="SUPFAM" id="SSF50978">
    <property type="entry name" value="WD40 repeat-like"/>
    <property type="match status" value="1"/>
</dbReference>
<feature type="repeat" description="WD" evidence="7">
    <location>
        <begin position="360"/>
        <end position="401"/>
    </location>
</feature>
<keyword evidence="2 6" id="KW-0698">rRNA processing</keyword>
<dbReference type="GO" id="GO:0043021">
    <property type="term" value="F:ribonucleoprotein complex binding"/>
    <property type="evidence" value="ECO:0007669"/>
    <property type="project" value="UniProtKB-UniRule"/>
</dbReference>
<keyword evidence="5 6" id="KW-0539">Nucleus</keyword>
<dbReference type="Pfam" id="PF00400">
    <property type="entry name" value="WD40"/>
    <property type="match status" value="4"/>
</dbReference>
<accession>A0A3N4HU61</accession>
<feature type="domain" description="BOP1 N-terminal" evidence="9">
    <location>
        <begin position="97"/>
        <end position="353"/>
    </location>
</feature>
<dbReference type="PROSITE" id="PS50082">
    <property type="entry name" value="WD_REPEATS_2"/>
    <property type="match status" value="1"/>
</dbReference>
<dbReference type="GO" id="GO:0030687">
    <property type="term" value="C:preribosome, large subunit precursor"/>
    <property type="evidence" value="ECO:0007669"/>
    <property type="project" value="UniProtKB-UniRule"/>
</dbReference>
<dbReference type="Pfam" id="PF08145">
    <property type="entry name" value="BOP1NT"/>
    <property type="match status" value="1"/>
</dbReference>
<dbReference type="EMBL" id="ML119765">
    <property type="protein sequence ID" value="RPA75350.1"/>
    <property type="molecule type" value="Genomic_DNA"/>
</dbReference>
<evidence type="ECO:0000256" key="3">
    <source>
        <dbReference type="ARBA" id="ARBA00022574"/>
    </source>
</evidence>
<dbReference type="PROSITE" id="PS00678">
    <property type="entry name" value="WD_REPEATS_1"/>
    <property type="match status" value="1"/>
</dbReference>
<dbReference type="GO" id="GO:0000463">
    <property type="term" value="P:maturation of LSU-rRNA from tricistronic rRNA transcript (SSU-rRNA, 5.8S rRNA, LSU-rRNA)"/>
    <property type="evidence" value="ECO:0007669"/>
    <property type="project" value="UniProtKB-UniRule"/>
</dbReference>
<dbReference type="InterPro" id="IPR028598">
    <property type="entry name" value="BOP1/Erb1"/>
</dbReference>
<evidence type="ECO:0000256" key="5">
    <source>
        <dbReference type="ARBA" id="ARBA00023242"/>
    </source>
</evidence>
<evidence type="ECO:0000256" key="6">
    <source>
        <dbReference type="HAMAP-Rule" id="MF_03027"/>
    </source>
</evidence>
<dbReference type="InterPro" id="IPR001680">
    <property type="entry name" value="WD40_rpt"/>
</dbReference>
<dbReference type="OrthoDB" id="5571054at2759"/>
<keyword evidence="3 7" id="KW-0853">WD repeat</keyword>
<comment type="function">
    <text evidence="6">Component of the NOP7 complex, which is required for maturation of the 25S and 5.8S ribosomal RNAs and formation of the 60S ribosome.</text>
</comment>
<dbReference type="PROSITE" id="PS50294">
    <property type="entry name" value="WD_REPEATS_REGION"/>
    <property type="match status" value="1"/>
</dbReference>
<name>A0A3N4HU61_ASCIM</name>
<feature type="region of interest" description="Disordered" evidence="8">
    <location>
        <begin position="255"/>
        <end position="279"/>
    </location>
</feature>
<feature type="compositionally biased region" description="Acidic residues" evidence="8">
    <location>
        <begin position="1"/>
        <end position="16"/>
    </location>
</feature>
<evidence type="ECO:0000313" key="11">
    <source>
        <dbReference type="Proteomes" id="UP000275078"/>
    </source>
</evidence>
<dbReference type="PANTHER" id="PTHR17605">
    <property type="entry name" value="RIBOSOME BIOGENESIS PROTEIN BOP1 BLOCK OF PROLIFERATION 1 PROTEIN"/>
    <property type="match status" value="1"/>
</dbReference>
<keyword evidence="11" id="KW-1185">Reference proteome</keyword>
<evidence type="ECO:0000313" key="10">
    <source>
        <dbReference type="EMBL" id="RPA75350.1"/>
    </source>
</evidence>
<protein>
    <recommendedName>
        <fullName evidence="6">Ribosome biogenesis protein ERB1</fullName>
    </recommendedName>
    <alternativeName>
        <fullName evidence="6">Eukaryotic ribosome biogenesis protein 1</fullName>
    </alternativeName>
</protein>
<dbReference type="AlphaFoldDB" id="A0A3N4HU61"/>
<sequence>MEDDEDEEEEESDEDEVPFKKVTKPRTLSEASKPSASSVNSDTEYQVDDELPEGTRVVKDSAGNARYIYPEIDPRYDTDDTDVEETNTIGNIPLDKYELYPHIGYDINGERIMRPATGEALDALLEQIDLPKGWTGIIDKNTGKGLNLSREELDILKKITRNEIPEEGYDPYPDMVEYFTSKTEVMPLSSAPEPKRRFIPSKHEAKRVMKIVKAIREGRIIPNKPKEKQEEQFYDIWADNPPPRPDHIMNIPAPKLPPPTHNESYNPPAEYLPTEKEKKEWEEMEPEDRDQDYLPKKYSALRLVPGYDKNINERFERCLDLYLAPRVRRKKLNIDPESLLPKLPSPKDLRPFPTFSSHKFIGHIGKVRSVSVDPLGLWLATGGDDGTVRVWEITSGIELWQIRLGQNEAVTCVRWRPTTEFANAYIIAASVGDHVHLLVPPFFPKSQITAGMEVIQAGYGHATAGTESSAKWTKPPSTLTKQGLALTITVKAPIKHISWHRKGDYFATTSPNQANNSIYIHHLPSHKSQLPFRKTPGLPQLVEFHPIKPHLYLATQRHVRIYDLAKQNLLKVLQPGSKWISSMSIHPHGNNIIIGSYDKRLLWHDLDLSTKPYKTLRYHQRAIRSVSFHMGAKPLFATASDDGTIQIFHGQVFNDLGTNPRIVPLKILRGHKITDGLGVLEITWHDREEWLFSAGADGVVRMWQQSAEAWL</sequence>
<evidence type="ECO:0000256" key="8">
    <source>
        <dbReference type="SAM" id="MobiDB-lite"/>
    </source>
</evidence>
<dbReference type="GO" id="GO:0005654">
    <property type="term" value="C:nucleoplasm"/>
    <property type="evidence" value="ECO:0007669"/>
    <property type="project" value="UniProtKB-SubCell"/>
</dbReference>
<dbReference type="Gene3D" id="2.130.10.10">
    <property type="entry name" value="YVTN repeat-like/Quinoprotein amine dehydrogenase"/>
    <property type="match status" value="1"/>
</dbReference>